<proteinExistence type="predicted"/>
<feature type="domain" description="SOCS box" evidence="1">
    <location>
        <begin position="92"/>
        <end position="133"/>
    </location>
</feature>
<dbReference type="EMBL" id="CP092876">
    <property type="protein sequence ID" value="UYV76388.1"/>
    <property type="molecule type" value="Genomic_DNA"/>
</dbReference>
<dbReference type="Pfam" id="PF07525">
    <property type="entry name" value="SOCS_box"/>
    <property type="match status" value="1"/>
</dbReference>
<sequence length="135" mass="15710">MNKLCSRRPHVQKSVQRGWDKQVLHIGVDAASPRDVVFERNVVYQVARMCYSWRERDINVVELSLKKMDLSDYQVESSLEFLQNLQVMAKTPARLCHLSRCAIRTLLRLSWNLPDGIYILPLPKGLQAYLNLKLD</sequence>
<reference evidence="2 3" key="1">
    <citation type="submission" date="2022-01" db="EMBL/GenBank/DDBJ databases">
        <title>A chromosomal length assembly of Cordylochernes scorpioides.</title>
        <authorList>
            <person name="Zeh D."/>
            <person name="Zeh J."/>
        </authorList>
    </citation>
    <scope>NUCLEOTIDE SEQUENCE [LARGE SCALE GENOMIC DNA]</scope>
    <source>
        <strain evidence="2">IN4F17</strain>
        <tissue evidence="2">Whole Body</tissue>
    </source>
</reference>
<dbReference type="InterPro" id="IPR036036">
    <property type="entry name" value="SOCS_box-like_dom_sf"/>
</dbReference>
<dbReference type="CDD" id="cd03716">
    <property type="entry name" value="SOCS_ASB_like"/>
    <property type="match status" value="1"/>
</dbReference>
<evidence type="ECO:0000259" key="1">
    <source>
        <dbReference type="SMART" id="SM00969"/>
    </source>
</evidence>
<evidence type="ECO:0000313" key="2">
    <source>
        <dbReference type="EMBL" id="UYV76388.1"/>
    </source>
</evidence>
<accession>A0ABY6L5W6</accession>
<evidence type="ECO:0000313" key="3">
    <source>
        <dbReference type="Proteomes" id="UP001235939"/>
    </source>
</evidence>
<dbReference type="InterPro" id="IPR001496">
    <property type="entry name" value="SOCS_box"/>
</dbReference>
<dbReference type="SMART" id="SM00969">
    <property type="entry name" value="SOCS_box"/>
    <property type="match status" value="1"/>
</dbReference>
<organism evidence="2 3">
    <name type="scientific">Cordylochernes scorpioides</name>
    <dbReference type="NCBI Taxonomy" id="51811"/>
    <lineage>
        <taxon>Eukaryota</taxon>
        <taxon>Metazoa</taxon>
        <taxon>Ecdysozoa</taxon>
        <taxon>Arthropoda</taxon>
        <taxon>Chelicerata</taxon>
        <taxon>Arachnida</taxon>
        <taxon>Pseudoscorpiones</taxon>
        <taxon>Cheliferoidea</taxon>
        <taxon>Chernetidae</taxon>
        <taxon>Cordylochernes</taxon>
    </lineage>
</organism>
<dbReference type="Proteomes" id="UP001235939">
    <property type="component" value="Chromosome 14"/>
</dbReference>
<keyword evidence="3" id="KW-1185">Reference proteome</keyword>
<name>A0ABY6L5W6_9ARAC</name>
<dbReference type="SUPFAM" id="SSF158235">
    <property type="entry name" value="SOCS box-like"/>
    <property type="match status" value="1"/>
</dbReference>
<protein>
    <recommendedName>
        <fullName evidence="1">SOCS box domain-containing protein</fullName>
    </recommendedName>
</protein>
<gene>
    <name evidence="2" type="ORF">LAZ67_14000252</name>
</gene>